<evidence type="ECO:0000313" key="3">
    <source>
        <dbReference type="Proteomes" id="UP000193685"/>
    </source>
</evidence>
<feature type="compositionally biased region" description="Basic residues" evidence="1">
    <location>
        <begin position="85"/>
        <end position="103"/>
    </location>
</feature>
<feature type="region of interest" description="Disordered" evidence="1">
    <location>
        <begin position="83"/>
        <end position="103"/>
    </location>
</feature>
<dbReference type="Proteomes" id="UP000193685">
    <property type="component" value="Unassembled WGS sequence"/>
</dbReference>
<dbReference type="EMBL" id="MCFI01000001">
    <property type="protein sequence ID" value="ORY87665.1"/>
    <property type="molecule type" value="Genomic_DNA"/>
</dbReference>
<comment type="caution">
    <text evidence="2">The sequence shown here is derived from an EMBL/GenBank/DDBJ whole genome shotgun (WGS) entry which is preliminary data.</text>
</comment>
<organism evidence="2 3">
    <name type="scientific">Protomyces lactucae-debilis</name>
    <dbReference type="NCBI Taxonomy" id="2754530"/>
    <lineage>
        <taxon>Eukaryota</taxon>
        <taxon>Fungi</taxon>
        <taxon>Dikarya</taxon>
        <taxon>Ascomycota</taxon>
        <taxon>Taphrinomycotina</taxon>
        <taxon>Taphrinomycetes</taxon>
        <taxon>Taphrinales</taxon>
        <taxon>Protomycetaceae</taxon>
        <taxon>Protomyces</taxon>
    </lineage>
</organism>
<evidence type="ECO:0000313" key="2">
    <source>
        <dbReference type="EMBL" id="ORY87665.1"/>
    </source>
</evidence>
<proteinExistence type="predicted"/>
<feature type="region of interest" description="Disordered" evidence="1">
    <location>
        <begin position="1"/>
        <end position="48"/>
    </location>
</feature>
<accession>A0A1Y2FYB6</accession>
<keyword evidence="3" id="KW-1185">Reference proteome</keyword>
<feature type="compositionally biased region" description="Polar residues" evidence="1">
    <location>
        <begin position="1"/>
        <end position="11"/>
    </location>
</feature>
<feature type="compositionally biased region" description="Polar residues" evidence="1">
    <location>
        <begin position="20"/>
        <end position="32"/>
    </location>
</feature>
<dbReference type="AlphaFoldDB" id="A0A1Y2FYB6"/>
<gene>
    <name evidence="2" type="ORF">BCR37DRAFT_375547</name>
</gene>
<protein>
    <submittedName>
        <fullName evidence="2">Uncharacterized protein</fullName>
    </submittedName>
</protein>
<name>A0A1Y2FYB6_PROLT</name>
<sequence>MWTKLTRQNLPPSKDLPLQLPSTPHSTGMDTSSHGHDLNPQAEQPGKVQRCCGWNCDRRRSTWPLFGQHQKRSVIWLEHGEMPACHRRRPKRPKLQQKNRQAR</sequence>
<dbReference type="RefSeq" id="XP_040728160.1">
    <property type="nucleotide sequence ID" value="XM_040868404.1"/>
</dbReference>
<dbReference type="GeneID" id="63785003"/>
<reference evidence="2 3" key="1">
    <citation type="submission" date="2016-07" db="EMBL/GenBank/DDBJ databases">
        <title>Pervasive Adenine N6-methylation of Active Genes in Fungi.</title>
        <authorList>
            <consortium name="DOE Joint Genome Institute"/>
            <person name="Mondo S.J."/>
            <person name="Dannebaum R.O."/>
            <person name="Kuo R.C."/>
            <person name="Labutti K."/>
            <person name="Haridas S."/>
            <person name="Kuo A."/>
            <person name="Salamov A."/>
            <person name="Ahrendt S.R."/>
            <person name="Lipzen A."/>
            <person name="Sullivan W."/>
            <person name="Andreopoulos W.B."/>
            <person name="Clum A."/>
            <person name="Lindquist E."/>
            <person name="Daum C."/>
            <person name="Ramamoorthy G.K."/>
            <person name="Gryganskyi A."/>
            <person name="Culley D."/>
            <person name="Magnuson J.K."/>
            <person name="James T.Y."/>
            <person name="O'Malley M.A."/>
            <person name="Stajich J.E."/>
            <person name="Spatafora J.W."/>
            <person name="Visel A."/>
            <person name="Grigoriev I.V."/>
        </authorList>
    </citation>
    <scope>NUCLEOTIDE SEQUENCE [LARGE SCALE GENOMIC DNA]</scope>
    <source>
        <strain evidence="2 3">12-1054</strain>
    </source>
</reference>
<evidence type="ECO:0000256" key="1">
    <source>
        <dbReference type="SAM" id="MobiDB-lite"/>
    </source>
</evidence>